<dbReference type="STRING" id="320771.Cflav_PD1735"/>
<evidence type="ECO:0000259" key="1">
    <source>
        <dbReference type="PROSITE" id="PS50801"/>
    </source>
</evidence>
<dbReference type="InterPro" id="IPR036513">
    <property type="entry name" value="STAS_dom_sf"/>
</dbReference>
<sequence>MSTPSAKLMVFASGQLACIKIIGRANFTSSIDFKTVVNELLQKGFSCFILDLTDCLLMDSTFLGVLAGFGLKATAPSPEVPDGTPNGRAIELLNPNTRIAELLENLGVIHLFKVVNGTFELPKEASTHIPPPVKTTRDEVTLNCLEAHKTLMEISPANVPRFKDVAQFLTEDLKRNKTGS</sequence>
<comment type="caution">
    <text evidence="2">The sequence shown here is derived from an EMBL/GenBank/DDBJ whole genome shotgun (WGS) entry which is preliminary data.</text>
</comment>
<protein>
    <submittedName>
        <fullName evidence="2">Anti-sigma-factor antagonist</fullName>
    </submittedName>
</protein>
<dbReference type="AlphaFoldDB" id="B9XNK5"/>
<dbReference type="EMBL" id="ABOX02000041">
    <property type="protein sequence ID" value="EEF58545.1"/>
    <property type="molecule type" value="Genomic_DNA"/>
</dbReference>
<evidence type="ECO:0000313" key="2">
    <source>
        <dbReference type="EMBL" id="EEF58545.1"/>
    </source>
</evidence>
<evidence type="ECO:0000313" key="3">
    <source>
        <dbReference type="Proteomes" id="UP000003688"/>
    </source>
</evidence>
<accession>B9XNK5</accession>
<dbReference type="Gene3D" id="3.30.750.24">
    <property type="entry name" value="STAS domain"/>
    <property type="match status" value="1"/>
</dbReference>
<organism evidence="2 3">
    <name type="scientific">Pedosphaera parvula (strain Ellin514)</name>
    <dbReference type="NCBI Taxonomy" id="320771"/>
    <lineage>
        <taxon>Bacteria</taxon>
        <taxon>Pseudomonadati</taxon>
        <taxon>Verrucomicrobiota</taxon>
        <taxon>Pedosphaerae</taxon>
        <taxon>Pedosphaerales</taxon>
        <taxon>Pedosphaeraceae</taxon>
        <taxon>Pedosphaera</taxon>
    </lineage>
</organism>
<reference evidence="2 3" key="1">
    <citation type="journal article" date="2011" name="J. Bacteriol.">
        <title>Genome sequence of 'Pedosphaera parvula' Ellin514, an aerobic Verrucomicrobial isolate from pasture soil.</title>
        <authorList>
            <person name="Kant R."/>
            <person name="van Passel M.W."/>
            <person name="Sangwan P."/>
            <person name="Palva A."/>
            <person name="Lucas S."/>
            <person name="Copeland A."/>
            <person name="Lapidus A."/>
            <person name="Glavina Del Rio T."/>
            <person name="Dalin E."/>
            <person name="Tice H."/>
            <person name="Bruce D."/>
            <person name="Goodwin L."/>
            <person name="Pitluck S."/>
            <person name="Chertkov O."/>
            <person name="Larimer F.W."/>
            <person name="Land M.L."/>
            <person name="Hauser L."/>
            <person name="Brettin T.S."/>
            <person name="Detter J.C."/>
            <person name="Han S."/>
            <person name="de Vos W.M."/>
            <person name="Janssen P.H."/>
            <person name="Smidt H."/>
        </authorList>
    </citation>
    <scope>NUCLEOTIDE SEQUENCE [LARGE SCALE GENOMIC DNA]</scope>
    <source>
        <strain evidence="2 3">Ellin514</strain>
    </source>
</reference>
<dbReference type="CDD" id="cd07043">
    <property type="entry name" value="STAS_anti-anti-sigma_factors"/>
    <property type="match status" value="1"/>
</dbReference>
<name>B9XNK5_PEDPL</name>
<feature type="domain" description="STAS" evidence="1">
    <location>
        <begin position="19"/>
        <end position="108"/>
    </location>
</feature>
<dbReference type="SUPFAM" id="SSF52091">
    <property type="entry name" value="SpoIIaa-like"/>
    <property type="match status" value="1"/>
</dbReference>
<dbReference type="OrthoDB" id="370397at2"/>
<dbReference type="PROSITE" id="PS50801">
    <property type="entry name" value="STAS"/>
    <property type="match status" value="1"/>
</dbReference>
<gene>
    <name evidence="2" type="ORF">Cflav_PD1735</name>
</gene>
<keyword evidence="3" id="KW-1185">Reference proteome</keyword>
<dbReference type="InterPro" id="IPR002645">
    <property type="entry name" value="STAS_dom"/>
</dbReference>
<dbReference type="RefSeq" id="WP_007417392.1">
    <property type="nucleotide sequence ID" value="NZ_ABOX02000041.1"/>
</dbReference>
<dbReference type="Proteomes" id="UP000003688">
    <property type="component" value="Unassembled WGS sequence"/>
</dbReference>
<proteinExistence type="predicted"/>